<keyword evidence="1" id="KW-1133">Transmembrane helix</keyword>
<comment type="caution">
    <text evidence="2">The sequence shown here is derived from an EMBL/GenBank/DDBJ whole genome shotgun (WGS) entry which is preliminary data.</text>
</comment>
<keyword evidence="1" id="KW-0812">Transmembrane</keyword>
<keyword evidence="3" id="KW-1185">Reference proteome</keyword>
<feature type="transmembrane region" description="Helical" evidence="1">
    <location>
        <begin position="27"/>
        <end position="52"/>
    </location>
</feature>
<dbReference type="Gene3D" id="2.60.40.1120">
    <property type="entry name" value="Carboxypeptidase-like, regulatory domain"/>
    <property type="match status" value="1"/>
</dbReference>
<evidence type="ECO:0008006" key="4">
    <source>
        <dbReference type="Google" id="ProtNLM"/>
    </source>
</evidence>
<dbReference type="EMBL" id="SDMK01000002">
    <property type="protein sequence ID" value="RXS95129.1"/>
    <property type="molecule type" value="Genomic_DNA"/>
</dbReference>
<reference evidence="2 3" key="1">
    <citation type="journal article" date="2016" name="Int. J. Syst. Evol. Microbiol.">
        <title>Acidipila dinghuensis sp. nov., an acidobacterium isolated from forest soil.</title>
        <authorList>
            <person name="Jiang Y.W."/>
            <person name="Wang J."/>
            <person name="Chen M.H."/>
            <person name="Lv Y.Y."/>
            <person name="Qiu L.H."/>
        </authorList>
    </citation>
    <scope>NUCLEOTIDE SEQUENCE [LARGE SCALE GENOMIC DNA]</scope>
    <source>
        <strain evidence="2 3">DHOF10</strain>
    </source>
</reference>
<dbReference type="InterPro" id="IPR008969">
    <property type="entry name" value="CarboxyPept-like_regulatory"/>
</dbReference>
<name>A0A4Q1SD24_9BACT</name>
<proteinExistence type="predicted"/>
<sequence length="282" mass="30787">MCADKDMQNMRSQSIEGILRMDSRGSALLASVPSLLGIGILCCIVLACPEVWKVKAHLSEKRAISGVVMDAGSHRPLGGALVWIEEEKNRTVSTDSSGLFALFPNNAAHFGQTVTVHAKEPGYQDERLQIKIGKPSHPFSLQLPDDNAAYSFLRSPQYENASGVHTNQALICHLDGESPAGGVPWKKEDACYIPRVEDLDTTYREGSMSSSKGGVYSPMKLADLPPGIEMRISGYHDWAISDVQLTHHQLSFFTHCEPEISPGPGCSVRVEVIAHYKTSPQN</sequence>
<protein>
    <recommendedName>
        <fullName evidence="4">Carboxypeptidase regulatory-like domain-containing protein</fullName>
    </recommendedName>
</protein>
<evidence type="ECO:0000256" key="1">
    <source>
        <dbReference type="SAM" id="Phobius"/>
    </source>
</evidence>
<gene>
    <name evidence="2" type="ORF">ESZ00_10995</name>
</gene>
<evidence type="ECO:0000313" key="3">
    <source>
        <dbReference type="Proteomes" id="UP000290253"/>
    </source>
</evidence>
<evidence type="ECO:0000313" key="2">
    <source>
        <dbReference type="EMBL" id="RXS95129.1"/>
    </source>
</evidence>
<keyword evidence="1" id="KW-0472">Membrane</keyword>
<accession>A0A4Q1SD24</accession>
<dbReference type="SUPFAM" id="SSF49464">
    <property type="entry name" value="Carboxypeptidase regulatory domain-like"/>
    <property type="match status" value="1"/>
</dbReference>
<organism evidence="2 3">
    <name type="scientific">Silvibacterium dinghuense</name>
    <dbReference type="NCBI Taxonomy" id="1560006"/>
    <lineage>
        <taxon>Bacteria</taxon>
        <taxon>Pseudomonadati</taxon>
        <taxon>Acidobacteriota</taxon>
        <taxon>Terriglobia</taxon>
        <taxon>Terriglobales</taxon>
        <taxon>Acidobacteriaceae</taxon>
        <taxon>Silvibacterium</taxon>
    </lineage>
</organism>
<dbReference type="AlphaFoldDB" id="A0A4Q1SD24"/>
<dbReference type="Pfam" id="PF13715">
    <property type="entry name" value="CarbopepD_reg_2"/>
    <property type="match status" value="1"/>
</dbReference>
<dbReference type="Proteomes" id="UP000290253">
    <property type="component" value="Unassembled WGS sequence"/>
</dbReference>